<keyword evidence="12" id="KW-1185">Reference proteome</keyword>
<dbReference type="InterPro" id="IPR003594">
    <property type="entry name" value="HATPase_dom"/>
</dbReference>
<dbReference type="AlphaFoldDB" id="A0A1X7HS67"/>
<feature type="domain" description="PAC" evidence="10">
    <location>
        <begin position="274"/>
        <end position="327"/>
    </location>
</feature>
<dbReference type="PANTHER" id="PTHR43065:SF34">
    <property type="entry name" value="SPORULATION KINASE A"/>
    <property type="match status" value="1"/>
</dbReference>
<keyword evidence="3" id="KW-0597">Phosphoprotein</keyword>
<evidence type="ECO:0000259" key="9">
    <source>
        <dbReference type="PROSITE" id="PS50109"/>
    </source>
</evidence>
<evidence type="ECO:0000256" key="8">
    <source>
        <dbReference type="ARBA" id="ARBA00023012"/>
    </source>
</evidence>
<dbReference type="EMBL" id="LT840184">
    <property type="protein sequence ID" value="SMF91759.1"/>
    <property type="molecule type" value="Genomic_DNA"/>
</dbReference>
<dbReference type="CDD" id="cd00082">
    <property type="entry name" value="HisKA"/>
    <property type="match status" value="1"/>
</dbReference>
<dbReference type="InterPro" id="IPR004358">
    <property type="entry name" value="Sig_transdc_His_kin-like_C"/>
</dbReference>
<dbReference type="InterPro" id="IPR035965">
    <property type="entry name" value="PAS-like_dom_sf"/>
</dbReference>
<gene>
    <name evidence="11" type="ORF">SAMN05661091_5562</name>
</gene>
<evidence type="ECO:0000313" key="11">
    <source>
        <dbReference type="EMBL" id="SMF91759.1"/>
    </source>
</evidence>
<dbReference type="SUPFAM" id="SSF55874">
    <property type="entry name" value="ATPase domain of HSP90 chaperone/DNA topoisomerase II/histidine kinase"/>
    <property type="match status" value="1"/>
</dbReference>
<accession>A0A1X7HS67</accession>
<dbReference type="InterPro" id="IPR036890">
    <property type="entry name" value="HATPase_C_sf"/>
</dbReference>
<dbReference type="InterPro" id="IPR003661">
    <property type="entry name" value="HisK_dim/P_dom"/>
</dbReference>
<dbReference type="InterPro" id="IPR000700">
    <property type="entry name" value="PAS-assoc_C"/>
</dbReference>
<evidence type="ECO:0000256" key="3">
    <source>
        <dbReference type="ARBA" id="ARBA00022553"/>
    </source>
</evidence>
<protein>
    <recommendedName>
        <fullName evidence="2">histidine kinase</fullName>
        <ecNumber evidence="2">2.7.13.3</ecNumber>
    </recommendedName>
</protein>
<dbReference type="Gene3D" id="1.10.287.130">
    <property type="match status" value="1"/>
</dbReference>
<dbReference type="PROSITE" id="PS50113">
    <property type="entry name" value="PAC"/>
    <property type="match status" value="1"/>
</dbReference>
<proteinExistence type="predicted"/>
<evidence type="ECO:0000256" key="2">
    <source>
        <dbReference type="ARBA" id="ARBA00012438"/>
    </source>
</evidence>
<dbReference type="SUPFAM" id="SSF55785">
    <property type="entry name" value="PYP-like sensor domain (PAS domain)"/>
    <property type="match status" value="1"/>
</dbReference>
<dbReference type="InterPro" id="IPR036097">
    <property type="entry name" value="HisK_dim/P_sf"/>
</dbReference>
<dbReference type="InterPro" id="IPR005467">
    <property type="entry name" value="His_kinase_dom"/>
</dbReference>
<dbReference type="InterPro" id="IPR029016">
    <property type="entry name" value="GAF-like_dom_sf"/>
</dbReference>
<dbReference type="Gene3D" id="3.30.450.40">
    <property type="match status" value="1"/>
</dbReference>
<evidence type="ECO:0000256" key="5">
    <source>
        <dbReference type="ARBA" id="ARBA00022741"/>
    </source>
</evidence>
<dbReference type="Pfam" id="PF00512">
    <property type="entry name" value="HisKA"/>
    <property type="match status" value="1"/>
</dbReference>
<dbReference type="PANTHER" id="PTHR43065">
    <property type="entry name" value="SENSOR HISTIDINE KINASE"/>
    <property type="match status" value="1"/>
</dbReference>
<keyword evidence="6 11" id="KW-0418">Kinase</keyword>
<dbReference type="STRING" id="1313296.SAMN05661091_5562"/>
<keyword evidence="8" id="KW-0902">Two-component regulatory system</keyword>
<dbReference type="SUPFAM" id="SSF47384">
    <property type="entry name" value="Homodimeric domain of signal transducing histidine kinase"/>
    <property type="match status" value="1"/>
</dbReference>
<sequence>MKNGVCHMNRLYDGLTDQEIIRKSKQQCRNKGIDPSLPPKFICRFSEKQLVDRQKIYMDCIEVIHYFVEKFLASVSDNPILIQITDYEGYVLEFVGNPSILETVNHLGIAEGVRYNEEAGTSSIDLCLLSRRPFQLIGKEHYHDALHRIACYSAPFYYEGRDSIAGTISLMTDVDFAHPHLMSLLSTISDSVERELTLRRQNSQLHILNQLLMETNYYGVIITDPVGNVVQMNENSMKILNLNSANKRAYLGAPVFGINEIGCYFKQVIEDRNQCIGQELSISINGVVHYYILDVLPVYDLNRVMTGVVGSLRDITEIKNTEEVLRNTEKLVFAGQLAVSIAHEVRNPLTTVKGMLQLSSQDAKLRHYNLIMSELERMNMIVSEFLILGKPQVVQFKQEQCETILKEVLNVFGIQAALNHVEIQTECLHSQEITCDRNQIKQVFLNILKNSMEALPFGGNIDILLDVKDNCQVISFTDNGSGMTEDVLDRIGEPFHTTKPEGNGLGMMIVQKILDTHKGRMSLSSAVGQGTMVTIYFPLKMNNNDNVSI</sequence>
<dbReference type="PRINTS" id="PR00344">
    <property type="entry name" value="BCTRLSENSOR"/>
</dbReference>
<keyword evidence="5" id="KW-0547">Nucleotide-binding</keyword>
<evidence type="ECO:0000256" key="7">
    <source>
        <dbReference type="ARBA" id="ARBA00022840"/>
    </source>
</evidence>
<dbReference type="Gene3D" id="3.30.565.10">
    <property type="entry name" value="Histidine kinase-like ATPase, C-terminal domain"/>
    <property type="match status" value="1"/>
</dbReference>
<evidence type="ECO:0000313" key="12">
    <source>
        <dbReference type="Proteomes" id="UP000192940"/>
    </source>
</evidence>
<comment type="catalytic activity">
    <reaction evidence="1">
        <text>ATP + protein L-histidine = ADP + protein N-phospho-L-histidine.</text>
        <dbReference type="EC" id="2.7.13.3"/>
    </reaction>
</comment>
<dbReference type="Gene3D" id="3.30.450.20">
    <property type="entry name" value="PAS domain"/>
    <property type="match status" value="1"/>
</dbReference>
<dbReference type="GO" id="GO:0005524">
    <property type="term" value="F:ATP binding"/>
    <property type="evidence" value="ECO:0007669"/>
    <property type="project" value="UniProtKB-KW"/>
</dbReference>
<evidence type="ECO:0000256" key="4">
    <source>
        <dbReference type="ARBA" id="ARBA00022679"/>
    </source>
</evidence>
<name>A0A1X7HS67_9BACL</name>
<organism evidence="11 12">
    <name type="scientific">Paenibacillus uliginis N3/975</name>
    <dbReference type="NCBI Taxonomy" id="1313296"/>
    <lineage>
        <taxon>Bacteria</taxon>
        <taxon>Bacillati</taxon>
        <taxon>Bacillota</taxon>
        <taxon>Bacilli</taxon>
        <taxon>Bacillales</taxon>
        <taxon>Paenibacillaceae</taxon>
        <taxon>Paenibacillus</taxon>
    </lineage>
</organism>
<dbReference type="GO" id="GO:0000155">
    <property type="term" value="F:phosphorelay sensor kinase activity"/>
    <property type="evidence" value="ECO:0007669"/>
    <property type="project" value="InterPro"/>
</dbReference>
<dbReference type="Proteomes" id="UP000192940">
    <property type="component" value="Chromosome I"/>
</dbReference>
<evidence type="ECO:0000259" key="10">
    <source>
        <dbReference type="PROSITE" id="PS50113"/>
    </source>
</evidence>
<evidence type="ECO:0000256" key="1">
    <source>
        <dbReference type="ARBA" id="ARBA00000085"/>
    </source>
</evidence>
<evidence type="ECO:0000256" key="6">
    <source>
        <dbReference type="ARBA" id="ARBA00022777"/>
    </source>
</evidence>
<dbReference type="SMART" id="SM00388">
    <property type="entry name" value="HisKA"/>
    <property type="match status" value="1"/>
</dbReference>
<keyword evidence="4" id="KW-0808">Transferase</keyword>
<dbReference type="Pfam" id="PF02518">
    <property type="entry name" value="HATPase_c"/>
    <property type="match status" value="1"/>
</dbReference>
<feature type="domain" description="Histidine kinase" evidence="9">
    <location>
        <begin position="340"/>
        <end position="541"/>
    </location>
</feature>
<reference evidence="11 12" key="1">
    <citation type="submission" date="2017-04" db="EMBL/GenBank/DDBJ databases">
        <authorList>
            <person name="Afonso C.L."/>
            <person name="Miller P.J."/>
            <person name="Scott M.A."/>
            <person name="Spackman E."/>
            <person name="Goraichik I."/>
            <person name="Dimitrov K.M."/>
            <person name="Suarez D.L."/>
            <person name="Swayne D.E."/>
        </authorList>
    </citation>
    <scope>NUCLEOTIDE SEQUENCE [LARGE SCALE GENOMIC DNA]</scope>
    <source>
        <strain evidence="11 12">N3/975</strain>
    </source>
</reference>
<keyword evidence="7" id="KW-0067">ATP-binding</keyword>
<dbReference type="PROSITE" id="PS50109">
    <property type="entry name" value="HIS_KIN"/>
    <property type="match status" value="1"/>
</dbReference>
<dbReference type="SMART" id="SM00387">
    <property type="entry name" value="HATPase_c"/>
    <property type="match status" value="1"/>
</dbReference>
<dbReference type="EC" id="2.7.13.3" evidence="2"/>